<dbReference type="GO" id="GO:0008237">
    <property type="term" value="F:metallopeptidase activity"/>
    <property type="evidence" value="ECO:0007669"/>
    <property type="project" value="InterPro"/>
</dbReference>
<dbReference type="PANTHER" id="PTHR43666">
    <property type="entry name" value="TLDD PROTEIN"/>
    <property type="match status" value="1"/>
</dbReference>
<dbReference type="Pfam" id="PF19289">
    <property type="entry name" value="PmbA_TldD_3rd"/>
    <property type="match status" value="1"/>
</dbReference>
<comment type="caution">
    <text evidence="3">The sequence shown here is derived from an EMBL/GenBank/DDBJ whole genome shotgun (WGS) entry which is preliminary data.</text>
</comment>
<feature type="domain" description="Metalloprotease TldD/E C-terminal" evidence="2">
    <location>
        <begin position="243"/>
        <end position="473"/>
    </location>
</feature>
<dbReference type="InterPro" id="IPR036059">
    <property type="entry name" value="TldD/PmbA_sf"/>
</dbReference>
<dbReference type="InterPro" id="IPR045569">
    <property type="entry name" value="Metalloprtase-TldD/E_C"/>
</dbReference>
<dbReference type="Gene3D" id="3.30.2290.10">
    <property type="entry name" value="PmbA/TldD superfamily"/>
    <property type="match status" value="1"/>
</dbReference>
<organism evidence="3 4">
    <name type="scientific">Nocardia cerradoensis</name>
    <dbReference type="NCBI Taxonomy" id="85688"/>
    <lineage>
        <taxon>Bacteria</taxon>
        <taxon>Bacillati</taxon>
        <taxon>Actinomycetota</taxon>
        <taxon>Actinomycetes</taxon>
        <taxon>Mycobacteriales</taxon>
        <taxon>Nocardiaceae</taxon>
        <taxon>Nocardia</taxon>
    </lineage>
</organism>
<sequence>MSGHGSEFADDTGGRSVTMMHGAEVVERALAVARADETIVIVTDASEASLRWAGNSMTTNGSSVSRSWAVVSILREGPRSARVGSVGSTSVDPAEIEAVVRSAEEAARTAEPAADAMPLLDPESAGAQPDSQWSGPVRETGIEVFTGLAGELAVGFAGTDRLYGFAHHQLHTTWLGTSTGIRRRWTEPTGSIEINGKRGDDDPASAWVGAPTADFTDIGVTALLAELSRRLDWCARRVELPAGRYPTLLPPSAVADLLIPMLWSMDGRGAHEGHTAFARAGGTRVGERLTDLPLTLYSDPAAAGLEYRPFVATAASSETSSVFDNGLSAGRVDWLREGVIESLIYPRAVAAQYDAPVTVAGENLLLSGGTDRTLEQMIATTERGLLLTCLWYIREVDPATLLQTGLTRDGVYLVEDGAVTAAVNNFRFNESPLDLLRRATEVGATEITLPREWKDWFTRTAMPPMRIPDFHMSSVSQAT</sequence>
<dbReference type="Proteomes" id="UP000215506">
    <property type="component" value="Unassembled WGS sequence"/>
</dbReference>
<dbReference type="AlphaFoldDB" id="A0A231GYD7"/>
<gene>
    <name evidence="3" type="ORF">B7C42_06275</name>
</gene>
<evidence type="ECO:0000259" key="2">
    <source>
        <dbReference type="Pfam" id="PF19289"/>
    </source>
</evidence>
<evidence type="ECO:0000313" key="4">
    <source>
        <dbReference type="Proteomes" id="UP000215506"/>
    </source>
</evidence>
<proteinExistence type="predicted"/>
<dbReference type="SUPFAM" id="SSF111283">
    <property type="entry name" value="Putative modulator of DNA gyrase, PmbA/TldD"/>
    <property type="match status" value="1"/>
</dbReference>
<dbReference type="EMBL" id="NGAF01000018">
    <property type="protein sequence ID" value="OXR41634.1"/>
    <property type="molecule type" value="Genomic_DNA"/>
</dbReference>
<feature type="region of interest" description="Disordered" evidence="1">
    <location>
        <begin position="107"/>
        <end position="136"/>
    </location>
</feature>
<evidence type="ECO:0000313" key="3">
    <source>
        <dbReference type="EMBL" id="OXR41634.1"/>
    </source>
</evidence>
<accession>A0A231GYD7</accession>
<dbReference type="InterPro" id="IPR035068">
    <property type="entry name" value="TldD/PmbA_N"/>
</dbReference>
<protein>
    <recommendedName>
        <fullName evidence="2">Metalloprotease TldD/E C-terminal domain-containing protein</fullName>
    </recommendedName>
</protein>
<dbReference type="GO" id="GO:0006508">
    <property type="term" value="P:proteolysis"/>
    <property type="evidence" value="ECO:0007669"/>
    <property type="project" value="InterPro"/>
</dbReference>
<name>A0A231GYD7_9NOCA</name>
<evidence type="ECO:0000256" key="1">
    <source>
        <dbReference type="SAM" id="MobiDB-lite"/>
    </source>
</evidence>
<reference evidence="3 4" key="1">
    <citation type="submission" date="2017-07" db="EMBL/GenBank/DDBJ databases">
        <title>First draft Genome Sequence of Nocardia cerradoensis isolated from human infection.</title>
        <authorList>
            <person name="Carrasco G."/>
        </authorList>
    </citation>
    <scope>NUCLEOTIDE SEQUENCE [LARGE SCALE GENOMIC DNA]</scope>
    <source>
        <strain evidence="3 4">CNM20130759</strain>
    </source>
</reference>
<keyword evidence="4" id="KW-1185">Reference proteome</keyword>
<dbReference type="PANTHER" id="PTHR43666:SF1">
    <property type="entry name" value="CONSERVED PROTEIN"/>
    <property type="match status" value="1"/>
</dbReference>